<sequence length="282" mass="32883">MEVKLENSQVIKPMTADEEALMKDFFKEVSSAERDGEVERILSCFKLNPYDFLNLNLDASDDAVKKQYRKLSLLVHPDKCHHPRARDAFSALGQAQEWLLDESRRKDLLQSINHAKELVLKDRKKEIKSDPALLAQYKLLEANGVLPNYEETEDFHKKWRVKARETITELEWRRRKVSLRIEAEKERVKGEISTEKEDRKRKAEDKKIWEETREERVGDWRSFMTNKKKKKGGKAVNEIKPPKLKEEDPDKAYVTRRVGSAATTADPGGSKMTKQNIAKRTF</sequence>
<dbReference type="SUPFAM" id="SSF46565">
    <property type="entry name" value="Chaperone J-domain"/>
    <property type="match status" value="1"/>
</dbReference>
<evidence type="ECO:0000256" key="1">
    <source>
        <dbReference type="SAM" id="MobiDB-lite"/>
    </source>
</evidence>
<feature type="domain" description="J" evidence="2">
    <location>
        <begin position="48"/>
        <end position="113"/>
    </location>
</feature>
<dbReference type="PROSITE" id="PS50076">
    <property type="entry name" value="DNAJ_2"/>
    <property type="match status" value="1"/>
</dbReference>
<dbReference type="InterPro" id="IPR001623">
    <property type="entry name" value="DnaJ_domain"/>
</dbReference>
<reference evidence="3 4" key="1">
    <citation type="journal article" date="2015" name="Genome Biol. Evol.">
        <title>Comparative Genomics of a Bacterivorous Green Alga Reveals Evolutionary Causalities and Consequences of Phago-Mixotrophic Mode of Nutrition.</title>
        <authorList>
            <person name="Burns J.A."/>
            <person name="Paasch A."/>
            <person name="Narechania A."/>
            <person name="Kim E."/>
        </authorList>
    </citation>
    <scope>NUCLEOTIDE SEQUENCE [LARGE SCALE GENOMIC DNA]</scope>
    <source>
        <strain evidence="3 4">PLY_AMNH</strain>
    </source>
</reference>
<accession>A0AAE0CI86</accession>
<dbReference type="SMART" id="SM00271">
    <property type="entry name" value="DnaJ"/>
    <property type="match status" value="1"/>
</dbReference>
<feature type="compositionally biased region" description="Polar residues" evidence="1">
    <location>
        <begin position="272"/>
        <end position="282"/>
    </location>
</feature>
<dbReference type="PANTHER" id="PTHR46620">
    <property type="entry name" value="J DOMAIN-CONTAINING PROTEIN SPF31"/>
    <property type="match status" value="1"/>
</dbReference>
<feature type="region of interest" description="Disordered" evidence="1">
    <location>
        <begin position="224"/>
        <end position="282"/>
    </location>
</feature>
<protein>
    <recommendedName>
        <fullName evidence="2">J domain-containing protein</fullName>
    </recommendedName>
</protein>
<feature type="compositionally biased region" description="Basic and acidic residues" evidence="1">
    <location>
        <begin position="240"/>
        <end position="253"/>
    </location>
</feature>
<gene>
    <name evidence="3" type="ORF">CYMTET_36461</name>
</gene>
<keyword evidence="4" id="KW-1185">Reference proteome</keyword>
<evidence type="ECO:0000313" key="3">
    <source>
        <dbReference type="EMBL" id="KAK3254322.1"/>
    </source>
</evidence>
<dbReference type="PANTHER" id="PTHR46620:SF1">
    <property type="entry name" value="J DOMAIN-CONTAINING PROTEIN SPF31"/>
    <property type="match status" value="1"/>
</dbReference>
<dbReference type="InterPro" id="IPR036869">
    <property type="entry name" value="J_dom_sf"/>
</dbReference>
<dbReference type="PRINTS" id="PR00625">
    <property type="entry name" value="JDOMAIN"/>
</dbReference>
<evidence type="ECO:0000259" key="2">
    <source>
        <dbReference type="PROSITE" id="PS50076"/>
    </source>
</evidence>
<dbReference type="Proteomes" id="UP001190700">
    <property type="component" value="Unassembled WGS sequence"/>
</dbReference>
<organism evidence="3 4">
    <name type="scientific">Cymbomonas tetramitiformis</name>
    <dbReference type="NCBI Taxonomy" id="36881"/>
    <lineage>
        <taxon>Eukaryota</taxon>
        <taxon>Viridiplantae</taxon>
        <taxon>Chlorophyta</taxon>
        <taxon>Pyramimonadophyceae</taxon>
        <taxon>Pyramimonadales</taxon>
        <taxon>Pyramimonadaceae</taxon>
        <taxon>Cymbomonas</taxon>
    </lineage>
</organism>
<dbReference type="CDD" id="cd06257">
    <property type="entry name" value="DnaJ"/>
    <property type="match status" value="1"/>
</dbReference>
<proteinExistence type="predicted"/>
<dbReference type="EMBL" id="LGRX02023745">
    <property type="protein sequence ID" value="KAK3254322.1"/>
    <property type="molecule type" value="Genomic_DNA"/>
</dbReference>
<name>A0AAE0CI86_9CHLO</name>
<evidence type="ECO:0000313" key="4">
    <source>
        <dbReference type="Proteomes" id="UP001190700"/>
    </source>
</evidence>
<dbReference type="AlphaFoldDB" id="A0AAE0CI86"/>
<dbReference type="Pfam" id="PF00226">
    <property type="entry name" value="DnaJ"/>
    <property type="match status" value="1"/>
</dbReference>
<dbReference type="Gene3D" id="1.10.287.110">
    <property type="entry name" value="DnaJ domain"/>
    <property type="match status" value="1"/>
</dbReference>
<comment type="caution">
    <text evidence="3">The sequence shown here is derived from an EMBL/GenBank/DDBJ whole genome shotgun (WGS) entry which is preliminary data.</text>
</comment>